<name>A0A5S9N4P5_9GAMM</name>
<keyword evidence="12" id="KW-1185">Reference proteome</keyword>
<dbReference type="UniPathway" id="UPA00219"/>
<dbReference type="InterPro" id="IPR005762">
    <property type="entry name" value="MurD"/>
</dbReference>
<reference evidence="11 12" key="1">
    <citation type="submission" date="2019-11" db="EMBL/GenBank/DDBJ databases">
        <authorList>
            <person name="Holert J."/>
        </authorList>
    </citation>
    <scope>NUCLEOTIDE SEQUENCE [LARGE SCALE GENOMIC DNA]</scope>
    <source>
        <strain evidence="11">SB11_3</strain>
    </source>
</reference>
<dbReference type="SUPFAM" id="SSF53623">
    <property type="entry name" value="MurD-like peptide ligases, catalytic domain"/>
    <property type="match status" value="1"/>
</dbReference>
<comment type="subcellular location">
    <subcellularLocation>
        <location evidence="1 7 8">Cytoplasm</location>
    </subcellularLocation>
</comment>
<dbReference type="Proteomes" id="UP000441399">
    <property type="component" value="Unassembled WGS sequence"/>
</dbReference>
<evidence type="ECO:0000256" key="5">
    <source>
        <dbReference type="ARBA" id="ARBA00022741"/>
    </source>
</evidence>
<evidence type="ECO:0000256" key="1">
    <source>
        <dbReference type="ARBA" id="ARBA00004496"/>
    </source>
</evidence>
<comment type="function">
    <text evidence="7 8">Cell wall formation. Catalyzes the addition of glutamate to the nucleotide precursor UDP-N-acetylmuramoyl-L-alanine (UMA).</text>
</comment>
<dbReference type="OrthoDB" id="9809796at2"/>
<dbReference type="HAMAP" id="MF_00639">
    <property type="entry name" value="MurD"/>
    <property type="match status" value="1"/>
</dbReference>
<dbReference type="Pfam" id="PF02875">
    <property type="entry name" value="Mur_ligase_C"/>
    <property type="match status" value="1"/>
</dbReference>
<dbReference type="NCBIfam" id="TIGR01087">
    <property type="entry name" value="murD"/>
    <property type="match status" value="1"/>
</dbReference>
<keyword evidence="7 8" id="KW-0961">Cell wall biogenesis/degradation</keyword>
<dbReference type="Gene3D" id="3.40.1190.10">
    <property type="entry name" value="Mur-like, catalytic domain"/>
    <property type="match status" value="1"/>
</dbReference>
<dbReference type="AlphaFoldDB" id="A0A5S9N4P5"/>
<keyword evidence="5 7" id="KW-0547">Nucleotide-binding</keyword>
<sequence length="457" mass="49196">MESTWGNRQVAIVGMGLTGLSCARFFNARRVPFRVVDSREQPPLLDQFVTEFPAVEFVCGPFNNDTFGADDVLVVSPGMPITEPSIVNALDNGALLTSDIELFINSIKRPYIAITGSNGKSTVTTLVGEMLNHSGIHSEVAGNIGRPVLEQLLEGNRPDIFVLELSSFQLERLPYMGAAAATILNVTEDHMDRYDSMDDYHAAKWRVFEGASVAVVNRDDATTFLPVSVLEQTPDQIIEYGLGPSARGFGIQDDQITYQGEPVLATDTLKIKGRHNQLNVMAAMALCLSLNLEKRVSLPHLADAAIAFKGLEHRCEYVEEINNVVFYNDSKATNVGAAVAAIEGLSGDKPSIILIAGGLDKNSDFSPLADVCQVHVKHTVLIGQDAEKIADALAGQSVSRAESLELACAAALSQSSDGDSVLFAPACASFDMFENYEARGDAFRHAVLSIRSQAGDA</sequence>
<gene>
    <name evidence="7 11" type="primary">murD</name>
    <name evidence="11" type="ORF">OPDIPICF_00585</name>
</gene>
<dbReference type="InterPro" id="IPR004101">
    <property type="entry name" value="Mur_ligase_C"/>
</dbReference>
<evidence type="ECO:0000256" key="7">
    <source>
        <dbReference type="HAMAP-Rule" id="MF_00639"/>
    </source>
</evidence>
<keyword evidence="4 7" id="KW-0436">Ligase</keyword>
<evidence type="ECO:0000256" key="3">
    <source>
        <dbReference type="ARBA" id="ARBA00022490"/>
    </source>
</evidence>
<evidence type="ECO:0000256" key="4">
    <source>
        <dbReference type="ARBA" id="ARBA00022598"/>
    </source>
</evidence>
<dbReference type="EC" id="6.3.2.9" evidence="7 8"/>
<dbReference type="EMBL" id="CACSIO010000001">
    <property type="protein sequence ID" value="CAA0083841.1"/>
    <property type="molecule type" value="Genomic_DNA"/>
</dbReference>
<accession>A0A5S9N4P5</accession>
<proteinExistence type="inferred from homology"/>
<dbReference type="GO" id="GO:0008764">
    <property type="term" value="F:UDP-N-acetylmuramoylalanine-D-glutamate ligase activity"/>
    <property type="evidence" value="ECO:0007669"/>
    <property type="project" value="UniProtKB-UniRule"/>
</dbReference>
<dbReference type="Pfam" id="PF08245">
    <property type="entry name" value="Mur_ligase_M"/>
    <property type="match status" value="1"/>
</dbReference>
<feature type="domain" description="Mur ligase central" evidence="10">
    <location>
        <begin position="114"/>
        <end position="286"/>
    </location>
</feature>
<keyword evidence="6 7" id="KW-0067">ATP-binding</keyword>
<evidence type="ECO:0000313" key="12">
    <source>
        <dbReference type="Proteomes" id="UP000441399"/>
    </source>
</evidence>
<dbReference type="Pfam" id="PF21799">
    <property type="entry name" value="MurD-like_N"/>
    <property type="match status" value="1"/>
</dbReference>
<keyword evidence="3 7" id="KW-0963">Cytoplasm</keyword>
<dbReference type="Gene3D" id="3.90.190.20">
    <property type="entry name" value="Mur ligase, C-terminal domain"/>
    <property type="match status" value="1"/>
</dbReference>
<dbReference type="SUPFAM" id="SSF53244">
    <property type="entry name" value="MurD-like peptide ligases, peptide-binding domain"/>
    <property type="match status" value="1"/>
</dbReference>
<dbReference type="SUPFAM" id="SSF51984">
    <property type="entry name" value="MurCD N-terminal domain"/>
    <property type="match status" value="1"/>
</dbReference>
<dbReference type="InterPro" id="IPR036565">
    <property type="entry name" value="Mur-like_cat_sf"/>
</dbReference>
<feature type="binding site" evidence="7">
    <location>
        <begin position="116"/>
        <end position="122"/>
    </location>
    <ligand>
        <name>ATP</name>
        <dbReference type="ChEBI" id="CHEBI:30616"/>
    </ligand>
</feature>
<comment type="similarity">
    <text evidence="7">Belongs to the MurCDEF family.</text>
</comment>
<organism evidence="11 12">
    <name type="scientific">BD1-7 clade bacterium</name>
    <dbReference type="NCBI Taxonomy" id="2029982"/>
    <lineage>
        <taxon>Bacteria</taxon>
        <taxon>Pseudomonadati</taxon>
        <taxon>Pseudomonadota</taxon>
        <taxon>Gammaproteobacteria</taxon>
        <taxon>Cellvibrionales</taxon>
        <taxon>Spongiibacteraceae</taxon>
        <taxon>BD1-7 clade</taxon>
    </lineage>
</organism>
<evidence type="ECO:0000259" key="10">
    <source>
        <dbReference type="Pfam" id="PF08245"/>
    </source>
</evidence>
<dbReference type="InterPro" id="IPR013221">
    <property type="entry name" value="Mur_ligase_cen"/>
</dbReference>
<comment type="pathway">
    <text evidence="2 7 8">Cell wall biogenesis; peptidoglycan biosynthesis.</text>
</comment>
<evidence type="ECO:0000256" key="6">
    <source>
        <dbReference type="ARBA" id="ARBA00022840"/>
    </source>
</evidence>
<dbReference type="GO" id="GO:0008360">
    <property type="term" value="P:regulation of cell shape"/>
    <property type="evidence" value="ECO:0007669"/>
    <property type="project" value="UniProtKB-KW"/>
</dbReference>
<dbReference type="GO" id="GO:0005524">
    <property type="term" value="F:ATP binding"/>
    <property type="evidence" value="ECO:0007669"/>
    <property type="project" value="UniProtKB-UniRule"/>
</dbReference>
<evidence type="ECO:0000259" key="9">
    <source>
        <dbReference type="Pfam" id="PF02875"/>
    </source>
</evidence>
<dbReference type="GO" id="GO:0071555">
    <property type="term" value="P:cell wall organization"/>
    <property type="evidence" value="ECO:0007669"/>
    <property type="project" value="UniProtKB-KW"/>
</dbReference>
<keyword evidence="7 8" id="KW-0131">Cell cycle</keyword>
<evidence type="ECO:0000313" key="11">
    <source>
        <dbReference type="EMBL" id="CAA0083841.1"/>
    </source>
</evidence>
<evidence type="ECO:0000256" key="8">
    <source>
        <dbReference type="RuleBase" id="RU003664"/>
    </source>
</evidence>
<keyword evidence="7 8" id="KW-0133">Cell shape</keyword>
<feature type="domain" description="Mur ligase C-terminal" evidence="9">
    <location>
        <begin position="313"/>
        <end position="427"/>
    </location>
</feature>
<dbReference type="GO" id="GO:0005737">
    <property type="term" value="C:cytoplasm"/>
    <property type="evidence" value="ECO:0007669"/>
    <property type="project" value="UniProtKB-SubCell"/>
</dbReference>
<dbReference type="Gene3D" id="3.40.50.720">
    <property type="entry name" value="NAD(P)-binding Rossmann-like Domain"/>
    <property type="match status" value="1"/>
</dbReference>
<comment type="catalytic activity">
    <reaction evidence="7 8">
        <text>UDP-N-acetyl-alpha-D-muramoyl-L-alanine + D-glutamate + ATP = UDP-N-acetyl-alpha-D-muramoyl-L-alanyl-D-glutamate + ADP + phosphate + H(+)</text>
        <dbReference type="Rhea" id="RHEA:16429"/>
        <dbReference type="ChEBI" id="CHEBI:15378"/>
        <dbReference type="ChEBI" id="CHEBI:29986"/>
        <dbReference type="ChEBI" id="CHEBI:30616"/>
        <dbReference type="ChEBI" id="CHEBI:43474"/>
        <dbReference type="ChEBI" id="CHEBI:83898"/>
        <dbReference type="ChEBI" id="CHEBI:83900"/>
        <dbReference type="ChEBI" id="CHEBI:456216"/>
        <dbReference type="EC" id="6.3.2.9"/>
    </reaction>
</comment>
<protein>
    <recommendedName>
        <fullName evidence="7 8">UDP-N-acetylmuramoylalanine--D-glutamate ligase</fullName>
        <ecNumber evidence="7 8">6.3.2.9</ecNumber>
    </recommendedName>
    <alternativeName>
        <fullName evidence="7">D-glutamic acid-adding enzyme</fullName>
    </alternativeName>
    <alternativeName>
        <fullName evidence="7">UDP-N-acetylmuramoyl-L-alanyl-D-glutamate synthetase</fullName>
    </alternativeName>
</protein>
<dbReference type="PANTHER" id="PTHR43692">
    <property type="entry name" value="UDP-N-ACETYLMURAMOYLALANINE--D-GLUTAMATE LIGASE"/>
    <property type="match status" value="1"/>
</dbReference>
<keyword evidence="7 8" id="KW-0573">Peptidoglycan synthesis</keyword>
<evidence type="ECO:0000256" key="2">
    <source>
        <dbReference type="ARBA" id="ARBA00004752"/>
    </source>
</evidence>
<dbReference type="GO" id="GO:0051301">
    <property type="term" value="P:cell division"/>
    <property type="evidence" value="ECO:0007669"/>
    <property type="project" value="UniProtKB-KW"/>
</dbReference>
<dbReference type="PANTHER" id="PTHR43692:SF1">
    <property type="entry name" value="UDP-N-ACETYLMURAMOYLALANINE--D-GLUTAMATE LIGASE"/>
    <property type="match status" value="1"/>
</dbReference>
<dbReference type="InterPro" id="IPR036615">
    <property type="entry name" value="Mur_ligase_C_dom_sf"/>
</dbReference>
<dbReference type="GO" id="GO:0009252">
    <property type="term" value="P:peptidoglycan biosynthetic process"/>
    <property type="evidence" value="ECO:0007669"/>
    <property type="project" value="UniProtKB-UniRule"/>
</dbReference>
<keyword evidence="7 8" id="KW-0132">Cell division</keyword>